<gene>
    <name evidence="1" type="ORF">NCTC10283_00996</name>
</gene>
<dbReference type="EMBL" id="UFSO01000002">
    <property type="protein sequence ID" value="SSY70881.1"/>
    <property type="molecule type" value="Genomic_DNA"/>
</dbReference>
<evidence type="ECO:0000313" key="1">
    <source>
        <dbReference type="EMBL" id="SSY70881.1"/>
    </source>
</evidence>
<proteinExistence type="predicted"/>
<dbReference type="AlphaFoldDB" id="A0A376BMH9"/>
<reference evidence="1 2" key="1">
    <citation type="submission" date="2018-06" db="EMBL/GenBank/DDBJ databases">
        <authorList>
            <consortium name="Pathogen Informatics"/>
            <person name="Doyle S."/>
        </authorList>
    </citation>
    <scope>NUCLEOTIDE SEQUENCE [LARGE SCALE GENOMIC DNA]</scope>
    <source>
        <strain evidence="1 2">NCTC10283</strain>
    </source>
</reference>
<dbReference type="STRING" id="1120980.GCA_000745955_01002"/>
<keyword evidence="2" id="KW-1185">Reference proteome</keyword>
<sequence>MLSTPPFTPKIAQALANLGIAHAYDVRQINPCHAETEHGWRNPICVLAAGGCGRKPHSTATFC</sequence>
<evidence type="ECO:0000313" key="2">
    <source>
        <dbReference type="Proteomes" id="UP000254209"/>
    </source>
</evidence>
<name>A0A376BMH9_9NEIS</name>
<dbReference type="Proteomes" id="UP000254209">
    <property type="component" value="Unassembled WGS sequence"/>
</dbReference>
<organism evidence="1 2">
    <name type="scientific">Alysiella crassa</name>
    <dbReference type="NCBI Taxonomy" id="153491"/>
    <lineage>
        <taxon>Bacteria</taxon>
        <taxon>Pseudomonadati</taxon>
        <taxon>Pseudomonadota</taxon>
        <taxon>Betaproteobacteria</taxon>
        <taxon>Neisseriales</taxon>
        <taxon>Neisseriaceae</taxon>
        <taxon>Alysiella</taxon>
    </lineage>
</organism>
<protein>
    <submittedName>
        <fullName evidence="1">Uncharacterized protein</fullName>
    </submittedName>
</protein>
<accession>A0A376BMH9</accession>